<organism evidence="1 2">
    <name type="scientific">Yimella lutea</name>
    <dbReference type="NCBI Taxonomy" id="587872"/>
    <lineage>
        <taxon>Bacteria</taxon>
        <taxon>Bacillati</taxon>
        <taxon>Actinomycetota</taxon>
        <taxon>Actinomycetes</taxon>
        <taxon>Micrococcales</taxon>
        <taxon>Dermacoccaceae</taxon>
        <taxon>Yimella</taxon>
    </lineage>
</organism>
<gene>
    <name evidence="1" type="ORF">FB459_2128</name>
</gene>
<dbReference type="EMBL" id="VFMO01000001">
    <property type="protein sequence ID" value="TQJ14654.1"/>
    <property type="molecule type" value="Genomic_DNA"/>
</dbReference>
<reference evidence="1 2" key="1">
    <citation type="submission" date="2019-06" db="EMBL/GenBank/DDBJ databases">
        <title>Sequencing the genomes of 1000 actinobacteria strains.</title>
        <authorList>
            <person name="Klenk H.-P."/>
        </authorList>
    </citation>
    <scope>NUCLEOTIDE SEQUENCE [LARGE SCALE GENOMIC DNA]</scope>
    <source>
        <strain evidence="1 2">DSM 19828</strain>
    </source>
</reference>
<proteinExistence type="predicted"/>
<evidence type="ECO:0000313" key="2">
    <source>
        <dbReference type="Proteomes" id="UP000320806"/>
    </source>
</evidence>
<keyword evidence="2" id="KW-1185">Reference proteome</keyword>
<accession>A0A542EH71</accession>
<name>A0A542EH71_9MICO</name>
<dbReference type="RefSeq" id="WP_141928432.1">
    <property type="nucleotide sequence ID" value="NZ_BAABCI010000003.1"/>
</dbReference>
<comment type="caution">
    <text evidence="1">The sequence shown here is derived from an EMBL/GenBank/DDBJ whole genome shotgun (WGS) entry which is preliminary data.</text>
</comment>
<sequence>MSNDLDFMTTLSVLCDRCDRIDESLFSDRARATAELSDAGWVFIPDAPQHHRQFCPSCAEMVTGA</sequence>
<dbReference type="AlphaFoldDB" id="A0A542EH71"/>
<protein>
    <submittedName>
        <fullName evidence="1">Uncharacterized protein</fullName>
    </submittedName>
</protein>
<dbReference type="Proteomes" id="UP000320806">
    <property type="component" value="Unassembled WGS sequence"/>
</dbReference>
<evidence type="ECO:0000313" key="1">
    <source>
        <dbReference type="EMBL" id="TQJ14654.1"/>
    </source>
</evidence>